<accession>A0A1Y2LXI2</accession>
<sequence>MQCPHILHGGRIACMGKTRPAAPGASQTGMIAQVAMTHSQQICLAAQDVPQSFSKQLKHGGREQMQKGGVGSTEMMNLELMDYGVLRRVKTEVVYPQVTRSQCRRASSASATFVFMTMGREVCVQTLKSRECIWNSNV</sequence>
<evidence type="ECO:0000313" key="1">
    <source>
        <dbReference type="EMBL" id="OSS48269.1"/>
    </source>
</evidence>
<dbReference type="AlphaFoldDB" id="A0A1Y2LXI2"/>
<protein>
    <submittedName>
        <fullName evidence="1">Uncharacterized protein</fullName>
    </submittedName>
</protein>
<dbReference type="Proteomes" id="UP000193240">
    <property type="component" value="Unassembled WGS sequence"/>
</dbReference>
<organism evidence="1 2">
    <name type="scientific">Epicoccum nigrum</name>
    <name type="common">Soil fungus</name>
    <name type="synonym">Epicoccum purpurascens</name>
    <dbReference type="NCBI Taxonomy" id="105696"/>
    <lineage>
        <taxon>Eukaryota</taxon>
        <taxon>Fungi</taxon>
        <taxon>Dikarya</taxon>
        <taxon>Ascomycota</taxon>
        <taxon>Pezizomycotina</taxon>
        <taxon>Dothideomycetes</taxon>
        <taxon>Pleosporomycetidae</taxon>
        <taxon>Pleosporales</taxon>
        <taxon>Pleosporineae</taxon>
        <taxon>Didymellaceae</taxon>
        <taxon>Epicoccum</taxon>
    </lineage>
</organism>
<reference evidence="1 2" key="1">
    <citation type="journal article" date="2017" name="Genome Announc.">
        <title>Genome sequence of the saprophytic ascomycete Epicoccum nigrum ICMP 19927 strain isolated from New Zealand.</title>
        <authorList>
            <person name="Fokin M."/>
            <person name="Fleetwood D."/>
            <person name="Weir B.S."/>
            <person name="Villas-Boas S.G."/>
        </authorList>
    </citation>
    <scope>NUCLEOTIDE SEQUENCE [LARGE SCALE GENOMIC DNA]</scope>
    <source>
        <strain evidence="1 2">ICMP 19927</strain>
    </source>
</reference>
<dbReference type="EMBL" id="KZ107846">
    <property type="protein sequence ID" value="OSS48269.1"/>
    <property type="molecule type" value="Genomic_DNA"/>
</dbReference>
<gene>
    <name evidence="1" type="ORF">B5807_07593</name>
</gene>
<keyword evidence="2" id="KW-1185">Reference proteome</keyword>
<dbReference type="InParanoid" id="A0A1Y2LXI2"/>
<proteinExistence type="predicted"/>
<name>A0A1Y2LXI2_EPING</name>
<evidence type="ECO:0000313" key="2">
    <source>
        <dbReference type="Proteomes" id="UP000193240"/>
    </source>
</evidence>